<sequence length="123" mass="14407">MSSEITTDFVIVILTNTRQQGKRQRKGTEQKPVDPEGEKEEEKGNNNYNYNEVENDIIFDINDIKINVDCNYEIEVKDLLMKYKGLVSNEMRVATSYVHRLQVKNINNFKAKTYQCHICTNKK</sequence>
<protein>
    <submittedName>
        <fullName evidence="2">Uncharacterized protein</fullName>
    </submittedName>
</protein>
<dbReference type="EMBL" id="JAPWTJ010000271">
    <property type="protein sequence ID" value="KAJ8980256.1"/>
    <property type="molecule type" value="Genomic_DNA"/>
</dbReference>
<name>A0ABQ9JPQ5_9CUCU</name>
<feature type="compositionally biased region" description="Basic and acidic residues" evidence="1">
    <location>
        <begin position="26"/>
        <end position="44"/>
    </location>
</feature>
<comment type="caution">
    <text evidence="2">The sequence shown here is derived from an EMBL/GenBank/DDBJ whole genome shotgun (WGS) entry which is preliminary data.</text>
</comment>
<gene>
    <name evidence="2" type="ORF">NQ317_019471</name>
</gene>
<feature type="region of interest" description="Disordered" evidence="1">
    <location>
        <begin position="18"/>
        <end position="48"/>
    </location>
</feature>
<accession>A0ABQ9JPQ5</accession>
<dbReference type="Proteomes" id="UP001162164">
    <property type="component" value="Unassembled WGS sequence"/>
</dbReference>
<proteinExistence type="predicted"/>
<evidence type="ECO:0000313" key="3">
    <source>
        <dbReference type="Proteomes" id="UP001162164"/>
    </source>
</evidence>
<evidence type="ECO:0000256" key="1">
    <source>
        <dbReference type="SAM" id="MobiDB-lite"/>
    </source>
</evidence>
<organism evidence="2 3">
    <name type="scientific">Molorchus minor</name>
    <dbReference type="NCBI Taxonomy" id="1323400"/>
    <lineage>
        <taxon>Eukaryota</taxon>
        <taxon>Metazoa</taxon>
        <taxon>Ecdysozoa</taxon>
        <taxon>Arthropoda</taxon>
        <taxon>Hexapoda</taxon>
        <taxon>Insecta</taxon>
        <taxon>Pterygota</taxon>
        <taxon>Neoptera</taxon>
        <taxon>Endopterygota</taxon>
        <taxon>Coleoptera</taxon>
        <taxon>Polyphaga</taxon>
        <taxon>Cucujiformia</taxon>
        <taxon>Chrysomeloidea</taxon>
        <taxon>Cerambycidae</taxon>
        <taxon>Lamiinae</taxon>
        <taxon>Monochamini</taxon>
        <taxon>Molorchus</taxon>
    </lineage>
</organism>
<evidence type="ECO:0000313" key="2">
    <source>
        <dbReference type="EMBL" id="KAJ8980256.1"/>
    </source>
</evidence>
<reference evidence="2" key="1">
    <citation type="journal article" date="2023" name="Insect Mol. Biol.">
        <title>Genome sequencing provides insights into the evolution of gene families encoding plant cell wall-degrading enzymes in longhorned beetles.</title>
        <authorList>
            <person name="Shin N.R."/>
            <person name="Okamura Y."/>
            <person name="Kirsch R."/>
            <person name="Pauchet Y."/>
        </authorList>
    </citation>
    <scope>NUCLEOTIDE SEQUENCE</scope>
    <source>
        <strain evidence="2">MMC_N1</strain>
    </source>
</reference>
<keyword evidence="3" id="KW-1185">Reference proteome</keyword>